<dbReference type="InterPro" id="IPR001650">
    <property type="entry name" value="Helicase_C-like"/>
</dbReference>
<comment type="similarity">
    <text evidence="1">In the N-terminal section; belongs to the CRISPR-associated nuclease Cas3-HD family.</text>
</comment>
<dbReference type="SUPFAM" id="SSF52540">
    <property type="entry name" value="P-loop containing nucleoside triphosphate hydrolases"/>
    <property type="match status" value="1"/>
</dbReference>
<dbReference type="CDD" id="cd17930">
    <property type="entry name" value="DEXHc_cas3"/>
    <property type="match status" value="1"/>
</dbReference>
<evidence type="ECO:0000256" key="7">
    <source>
        <dbReference type="ARBA" id="ARBA00022806"/>
    </source>
</evidence>
<dbReference type="GO" id="GO:0004386">
    <property type="term" value="F:helicase activity"/>
    <property type="evidence" value="ECO:0007669"/>
    <property type="project" value="UniProtKB-KW"/>
</dbReference>
<feature type="domain" description="HD Cas3-type" evidence="12">
    <location>
        <begin position="16"/>
        <end position="197"/>
    </location>
</feature>
<evidence type="ECO:0000259" key="10">
    <source>
        <dbReference type="PROSITE" id="PS51192"/>
    </source>
</evidence>
<dbReference type="GO" id="GO:0003676">
    <property type="term" value="F:nucleic acid binding"/>
    <property type="evidence" value="ECO:0007669"/>
    <property type="project" value="InterPro"/>
</dbReference>
<dbReference type="SUPFAM" id="SSF109604">
    <property type="entry name" value="HD-domain/PDEase-like"/>
    <property type="match status" value="1"/>
</dbReference>
<feature type="domain" description="Helicase ATP-binding" evidence="10">
    <location>
        <begin position="249"/>
        <end position="445"/>
    </location>
</feature>
<feature type="domain" description="Helicase C-terminal" evidence="11">
    <location>
        <begin position="480"/>
        <end position="639"/>
    </location>
</feature>
<dbReference type="PROSITE" id="PS51643">
    <property type="entry name" value="HD_CAS3"/>
    <property type="match status" value="1"/>
</dbReference>
<dbReference type="GO" id="GO:0046872">
    <property type="term" value="F:metal ion binding"/>
    <property type="evidence" value="ECO:0007669"/>
    <property type="project" value="UniProtKB-KW"/>
</dbReference>
<dbReference type="InterPro" id="IPR006483">
    <property type="entry name" value="CRISPR-assoc_Cas3_HD"/>
</dbReference>
<evidence type="ECO:0000259" key="12">
    <source>
        <dbReference type="PROSITE" id="PS51643"/>
    </source>
</evidence>
<comment type="similarity">
    <text evidence="2">In the central section; belongs to the CRISPR-associated helicase Cas3 family.</text>
</comment>
<evidence type="ECO:0000256" key="4">
    <source>
        <dbReference type="ARBA" id="ARBA00022723"/>
    </source>
</evidence>
<evidence type="ECO:0000256" key="6">
    <source>
        <dbReference type="ARBA" id="ARBA00022801"/>
    </source>
</evidence>
<dbReference type="NCBIfam" id="TIGR01587">
    <property type="entry name" value="cas3_core"/>
    <property type="match status" value="1"/>
</dbReference>
<evidence type="ECO:0000256" key="8">
    <source>
        <dbReference type="ARBA" id="ARBA00022840"/>
    </source>
</evidence>
<dbReference type="EMBL" id="DSVI01000027">
    <property type="protein sequence ID" value="HGT49255.1"/>
    <property type="molecule type" value="Genomic_DNA"/>
</dbReference>
<dbReference type="PANTHER" id="PTHR24031">
    <property type="entry name" value="RNA HELICASE"/>
    <property type="match status" value="1"/>
</dbReference>
<dbReference type="InterPro" id="IPR014001">
    <property type="entry name" value="Helicase_ATP-bd"/>
</dbReference>
<dbReference type="CDD" id="cd09641">
    <property type="entry name" value="Cas3''_I"/>
    <property type="match status" value="1"/>
</dbReference>
<keyword evidence="6" id="KW-0378">Hydrolase</keyword>
<dbReference type="InterPro" id="IPR006674">
    <property type="entry name" value="HD_domain"/>
</dbReference>
<comment type="caution">
    <text evidence="13">The sequence shown here is derived from an EMBL/GenBank/DDBJ whole genome shotgun (WGS) entry which is preliminary data.</text>
</comment>
<gene>
    <name evidence="13" type="primary">cas3</name>
    <name evidence="13" type="ORF">ENS56_14550</name>
</gene>
<dbReference type="InterPro" id="IPR038257">
    <property type="entry name" value="CRISPR-assoc_Cas3_HD_sf"/>
</dbReference>
<organism evidence="13">
    <name type="scientific">Ignavibacterium album</name>
    <dbReference type="NCBI Taxonomy" id="591197"/>
    <lineage>
        <taxon>Bacteria</taxon>
        <taxon>Pseudomonadati</taxon>
        <taxon>Ignavibacteriota</taxon>
        <taxon>Ignavibacteria</taxon>
        <taxon>Ignavibacteriales</taxon>
        <taxon>Ignavibacteriaceae</taxon>
        <taxon>Ignavibacterium</taxon>
    </lineage>
</organism>
<dbReference type="InterPro" id="IPR006474">
    <property type="entry name" value="Helicase_Cas3_CRISPR-ass_core"/>
</dbReference>
<dbReference type="GO" id="GO:0004518">
    <property type="term" value="F:nuclease activity"/>
    <property type="evidence" value="ECO:0007669"/>
    <property type="project" value="UniProtKB-KW"/>
</dbReference>
<keyword evidence="5" id="KW-0547">Nucleotide-binding</keyword>
<dbReference type="NCBIfam" id="TIGR01596">
    <property type="entry name" value="cas3_HD"/>
    <property type="match status" value="1"/>
</dbReference>
<protein>
    <submittedName>
        <fullName evidence="13">CRISPR-associated helicase Cas3</fullName>
    </submittedName>
</protein>
<dbReference type="InterPro" id="IPR027417">
    <property type="entry name" value="P-loop_NTPase"/>
</dbReference>
<dbReference type="Pfam" id="PF22590">
    <property type="entry name" value="Cas3-like_C_2"/>
    <property type="match status" value="1"/>
</dbReference>
<dbReference type="Gene3D" id="1.10.3210.30">
    <property type="match status" value="1"/>
</dbReference>
<evidence type="ECO:0000256" key="5">
    <source>
        <dbReference type="ARBA" id="ARBA00022741"/>
    </source>
</evidence>
<keyword evidence="7" id="KW-0347">Helicase</keyword>
<dbReference type="GO" id="GO:0051607">
    <property type="term" value="P:defense response to virus"/>
    <property type="evidence" value="ECO:0007669"/>
    <property type="project" value="UniProtKB-KW"/>
</dbReference>
<dbReference type="PROSITE" id="PS51192">
    <property type="entry name" value="HELICASE_ATP_BIND_1"/>
    <property type="match status" value="1"/>
</dbReference>
<dbReference type="GO" id="GO:0016787">
    <property type="term" value="F:hydrolase activity"/>
    <property type="evidence" value="ECO:0007669"/>
    <property type="project" value="UniProtKB-KW"/>
</dbReference>
<dbReference type="InterPro" id="IPR054712">
    <property type="entry name" value="Cas3-like_dom"/>
</dbReference>
<dbReference type="Pfam" id="PF01966">
    <property type="entry name" value="HD"/>
    <property type="match status" value="1"/>
</dbReference>
<accession>A0A832G8J5</accession>
<keyword evidence="8" id="KW-0067">ATP-binding</keyword>
<keyword evidence="3" id="KW-0540">Nuclease</keyword>
<evidence type="ECO:0000256" key="3">
    <source>
        <dbReference type="ARBA" id="ARBA00022722"/>
    </source>
</evidence>
<dbReference type="PROSITE" id="PS51194">
    <property type="entry name" value="HELICASE_CTER"/>
    <property type="match status" value="1"/>
</dbReference>
<evidence type="ECO:0000256" key="9">
    <source>
        <dbReference type="ARBA" id="ARBA00023118"/>
    </source>
</evidence>
<dbReference type="GO" id="GO:0005524">
    <property type="term" value="F:ATP binding"/>
    <property type="evidence" value="ECO:0007669"/>
    <property type="project" value="UniProtKB-KW"/>
</dbReference>
<dbReference type="SMART" id="SM00487">
    <property type="entry name" value="DEXDc"/>
    <property type="match status" value="1"/>
</dbReference>
<dbReference type="InterPro" id="IPR011545">
    <property type="entry name" value="DEAD/DEAH_box_helicase_dom"/>
</dbReference>
<proteinExistence type="inferred from homology"/>
<evidence type="ECO:0000259" key="11">
    <source>
        <dbReference type="PROSITE" id="PS51194"/>
    </source>
</evidence>
<keyword evidence="9" id="KW-0051">Antiviral defense</keyword>
<dbReference type="Pfam" id="PF00270">
    <property type="entry name" value="DEAD"/>
    <property type="match status" value="1"/>
</dbReference>
<reference evidence="13" key="1">
    <citation type="journal article" date="2020" name="mSystems">
        <title>Genome- and Community-Level Interaction Insights into Carbon Utilization and Element Cycling Functions of Hydrothermarchaeota in Hydrothermal Sediment.</title>
        <authorList>
            <person name="Zhou Z."/>
            <person name="Liu Y."/>
            <person name="Xu W."/>
            <person name="Pan J."/>
            <person name="Luo Z.H."/>
            <person name="Li M."/>
        </authorList>
    </citation>
    <scope>NUCLEOTIDE SEQUENCE [LARGE SCALE GENOMIC DNA]</scope>
    <source>
        <strain evidence="13">SpSt-500</strain>
    </source>
</reference>
<sequence length="762" mass="87381">MIKEFIAHIKKNPDGSWAEPHLLKNHLVNTAKKASEFANEFGNNDWAELAGLLHDLGKYHPDWQKYIRKETGYFDEEAHIEGYGNRPNHSQAGAAFIFEKFKNSPMAKVLAYIIGGHHSGLKDWIADLENRFFEGEKLITKDLQKIKPIEEVKQFLETPIPRTSPAYFKNENLQNEKEQIHLWIRMLFSCLVDADFLDTESYMQNEEKVRGDYLSIEKLKERFDKYMSEKKSDSELNRKRNEILNQCRQKAKLEPGFFSLTVPTGGGKTLSSMAFALEHAIKYNKKRIIVAIPYTSIIEQTAKVYKYGADTDEEIEILKAEGKFLFGEDQVLEHHSNLDPEKESTKNRLASENWDAPIIVTTNVQLFESLFGNKTSICRKLHNIVNSIIILDEAQMIPQKYFKPIISVLKGLVKYFGVTVVLMSATQPALIGKIGREPNIIDGLENVTEIIDDPDSLAKDFKRVEFIIPNDLTSSKSWDEIANELKQYEQVLCIVNTRSDCRELHKFMPDGTIHLSGFMCGEERSEIISDIKSKLKNNKPIKVISTQLVEAGVDIDFPVVYRAITGLDSIAQAAGRCNRENKLKDGGKVFVFVPPEFSPKGFLRKSEDAGKAILRNRSNEEFTPSLYSEYFRYLYSNLNSFGKEEFESCLVNSASDFDFQFRTYAEKFNMIDNRKQMSIIVRYKNSNILISQLRHAGASKDLLRKLQRYIVNVPIYLFNKIREANYIEDVNGYWVQCDDNLYKPGLGLLANENEWIMGVGVV</sequence>
<evidence type="ECO:0000256" key="2">
    <source>
        <dbReference type="ARBA" id="ARBA00009046"/>
    </source>
</evidence>
<evidence type="ECO:0000256" key="1">
    <source>
        <dbReference type="ARBA" id="ARBA00006847"/>
    </source>
</evidence>
<keyword evidence="4" id="KW-0479">Metal-binding</keyword>
<evidence type="ECO:0000313" key="13">
    <source>
        <dbReference type="EMBL" id="HGT49255.1"/>
    </source>
</evidence>
<dbReference type="AlphaFoldDB" id="A0A832G8J5"/>
<name>A0A832G8J5_9BACT</name>
<dbReference type="Gene3D" id="3.40.50.300">
    <property type="entry name" value="P-loop containing nucleotide triphosphate hydrolases"/>
    <property type="match status" value="2"/>
</dbReference>